<comment type="similarity">
    <text evidence="1 2">Belongs to the glycogen phosphorylase family.</text>
</comment>
<evidence type="ECO:0000256" key="1">
    <source>
        <dbReference type="ARBA" id="ARBA00006047"/>
    </source>
</evidence>
<feature type="compositionally biased region" description="Basic and acidic residues" evidence="3">
    <location>
        <begin position="147"/>
        <end position="165"/>
    </location>
</feature>
<dbReference type="PANTHER" id="PTHR11468:SF27">
    <property type="entry name" value="ALPHA-1,4 GLUCAN PHOSPHORYLASE L-2 ISOZYME, CHLOROPLASTIC_AMYLOPLASTIC"/>
    <property type="match status" value="1"/>
</dbReference>
<accession>A0ABC8UYK9</accession>
<dbReference type="SUPFAM" id="SSF53756">
    <property type="entry name" value="UDP-Glycosyltransferase/glycogen phosphorylase"/>
    <property type="match status" value="1"/>
</dbReference>
<dbReference type="Gene3D" id="3.40.50.2000">
    <property type="entry name" value="Glycogen Phosphorylase B"/>
    <property type="match status" value="1"/>
</dbReference>
<dbReference type="GO" id="GO:0004645">
    <property type="term" value="F:1,4-alpha-oligoglucan phosphorylase activity"/>
    <property type="evidence" value="ECO:0007669"/>
    <property type="project" value="UniProtKB-EC"/>
</dbReference>
<keyword evidence="2" id="KW-0328">Glycosyltransferase</keyword>
<dbReference type="EMBL" id="CAUOFW020009502">
    <property type="protein sequence ID" value="CAK9186182.1"/>
    <property type="molecule type" value="Genomic_DNA"/>
</dbReference>
<dbReference type="InterPro" id="IPR000811">
    <property type="entry name" value="Glyco_trans_35"/>
</dbReference>
<keyword evidence="2" id="KW-0663">Pyridoxal phosphate</keyword>
<evidence type="ECO:0000256" key="2">
    <source>
        <dbReference type="RuleBase" id="RU000587"/>
    </source>
</evidence>
<dbReference type="Pfam" id="PF00343">
    <property type="entry name" value="Phosphorylase"/>
    <property type="match status" value="1"/>
</dbReference>
<dbReference type="EC" id="2.4.1.1" evidence="2"/>
<proteinExistence type="inferred from homology"/>
<comment type="cofactor">
    <cofactor evidence="2">
        <name>pyridoxal 5'-phosphate</name>
        <dbReference type="ChEBI" id="CHEBI:597326"/>
    </cofactor>
</comment>
<dbReference type="PANTHER" id="PTHR11468">
    <property type="entry name" value="GLYCOGEN PHOSPHORYLASE"/>
    <property type="match status" value="1"/>
</dbReference>
<evidence type="ECO:0000256" key="3">
    <source>
        <dbReference type="SAM" id="MobiDB-lite"/>
    </source>
</evidence>
<evidence type="ECO:0000313" key="4">
    <source>
        <dbReference type="EMBL" id="CAK9186182.1"/>
    </source>
</evidence>
<comment type="caution">
    <text evidence="4">The sequence shown here is derived from an EMBL/GenBank/DDBJ whole genome shotgun (WGS) entry which is preliminary data.</text>
</comment>
<protein>
    <recommendedName>
        <fullName evidence="2">Alpha-1,4 glucan phosphorylase</fullName>
        <ecNumber evidence="2">2.4.1.1</ecNumber>
    </recommendedName>
</protein>
<keyword evidence="5" id="KW-1185">Reference proteome</keyword>
<dbReference type="Proteomes" id="UP001642360">
    <property type="component" value="Unassembled WGS sequence"/>
</dbReference>
<organism evidence="4 5">
    <name type="scientific">Ilex paraguariensis</name>
    <name type="common">yerba mate</name>
    <dbReference type="NCBI Taxonomy" id="185542"/>
    <lineage>
        <taxon>Eukaryota</taxon>
        <taxon>Viridiplantae</taxon>
        <taxon>Streptophyta</taxon>
        <taxon>Embryophyta</taxon>
        <taxon>Tracheophyta</taxon>
        <taxon>Spermatophyta</taxon>
        <taxon>Magnoliopsida</taxon>
        <taxon>eudicotyledons</taxon>
        <taxon>Gunneridae</taxon>
        <taxon>Pentapetalae</taxon>
        <taxon>asterids</taxon>
        <taxon>campanulids</taxon>
        <taxon>Aquifoliales</taxon>
        <taxon>Aquifoliaceae</taxon>
        <taxon>Ilex</taxon>
    </lineage>
</organism>
<dbReference type="AlphaFoldDB" id="A0ABC8UYK9"/>
<feature type="region of interest" description="Disordered" evidence="3">
    <location>
        <begin position="120"/>
        <end position="165"/>
    </location>
</feature>
<comment type="function">
    <text evidence="2">Allosteric enzyme that catalyzes the rate-limiting step in glycogen catabolism, the phosphorolytic cleavage of glycogen to produce glucose-1-phosphate, and plays a central role in maintaining cellular and organismal glucose homeostasis.</text>
</comment>
<keyword evidence="2" id="KW-0808">Transferase</keyword>
<gene>
    <name evidence="4" type="ORF">ILEXP_LOCUS56661</name>
</gene>
<keyword evidence="2" id="KW-0119">Carbohydrate metabolism</keyword>
<comment type="catalytic activity">
    <reaction evidence="2">
        <text>[(1-&gt;4)-alpha-D-glucosyl](n) + phosphate = [(1-&gt;4)-alpha-D-glucosyl](n-1) + alpha-D-glucose 1-phosphate</text>
        <dbReference type="Rhea" id="RHEA:41732"/>
        <dbReference type="Rhea" id="RHEA-COMP:9584"/>
        <dbReference type="Rhea" id="RHEA-COMP:9586"/>
        <dbReference type="ChEBI" id="CHEBI:15444"/>
        <dbReference type="ChEBI" id="CHEBI:43474"/>
        <dbReference type="ChEBI" id="CHEBI:58601"/>
        <dbReference type="EC" id="2.4.1.1"/>
    </reaction>
</comment>
<evidence type="ECO:0000313" key="5">
    <source>
        <dbReference type="Proteomes" id="UP001642360"/>
    </source>
</evidence>
<reference evidence="4 5" key="1">
    <citation type="submission" date="2024-02" db="EMBL/GenBank/DDBJ databases">
        <authorList>
            <person name="Vignale AGUSTIN F."/>
            <person name="Sosa J E."/>
            <person name="Modenutti C."/>
        </authorList>
    </citation>
    <scope>NUCLEOTIDE SEQUENCE [LARGE SCALE GENOMIC DNA]</scope>
</reference>
<sequence>MNDTHPTLCIPELIRILIDVKGLDWKEAWGIARRTVAYTNHAVLPEALEKWSLNLLQELLPRHVEINKMIDEELINTIIEEYGVEDLEFLQQKLKQMRILDNIELPASILELLVPSDESPVFDPVEENESPESSAEVIEPSDEEDQSEGHEAEDTENKVTFKPDPKLPKMVRMANLCVVGGHTSKWGC</sequence>
<name>A0ABC8UYK9_9AQUA</name>